<dbReference type="EMBL" id="JOJP01000001">
    <property type="protein sequence ID" value="KEI70763.1"/>
    <property type="molecule type" value="Genomic_DNA"/>
</dbReference>
<dbReference type="CDD" id="cd05254">
    <property type="entry name" value="dTDP_HR_like_SDR_e"/>
    <property type="match status" value="1"/>
</dbReference>
<gene>
    <name evidence="8" type="ORF">GV64_08410</name>
</gene>
<feature type="domain" description="RmlD-like substrate binding" evidence="7">
    <location>
        <begin position="1"/>
        <end position="290"/>
    </location>
</feature>
<accession>A0A081K9D7</accession>
<comment type="caution">
    <text evidence="8">The sequence shown here is derived from an EMBL/GenBank/DDBJ whole genome shotgun (WGS) entry which is preliminary data.</text>
</comment>
<dbReference type="Gene3D" id="3.40.50.720">
    <property type="entry name" value="NAD(P)-binding Rossmann-like Domain"/>
    <property type="match status" value="1"/>
</dbReference>
<dbReference type="EC" id="1.1.1.133" evidence="3 6"/>
<keyword evidence="6" id="KW-0521">NADP</keyword>
<dbReference type="Pfam" id="PF04321">
    <property type="entry name" value="RmlD_sub_bind"/>
    <property type="match status" value="1"/>
</dbReference>
<evidence type="ECO:0000313" key="9">
    <source>
        <dbReference type="Proteomes" id="UP000027997"/>
    </source>
</evidence>
<comment type="pathway">
    <text evidence="1 6">Carbohydrate biosynthesis; dTDP-L-rhamnose biosynthesis.</text>
</comment>
<dbReference type="UniPathway" id="UPA00281"/>
<dbReference type="PANTHER" id="PTHR10491">
    <property type="entry name" value="DTDP-4-DEHYDRORHAMNOSE REDUCTASE"/>
    <property type="match status" value="1"/>
</dbReference>
<dbReference type="InterPro" id="IPR036291">
    <property type="entry name" value="NAD(P)-bd_dom_sf"/>
</dbReference>
<dbReference type="UniPathway" id="UPA00124"/>
<evidence type="ECO:0000256" key="1">
    <source>
        <dbReference type="ARBA" id="ARBA00004781"/>
    </source>
</evidence>
<dbReference type="GO" id="GO:0019305">
    <property type="term" value="P:dTDP-rhamnose biosynthetic process"/>
    <property type="evidence" value="ECO:0007669"/>
    <property type="project" value="UniProtKB-UniPathway"/>
</dbReference>
<dbReference type="NCBIfam" id="TIGR01214">
    <property type="entry name" value="rmlD"/>
    <property type="match status" value="1"/>
</dbReference>
<evidence type="ECO:0000256" key="2">
    <source>
        <dbReference type="ARBA" id="ARBA00010944"/>
    </source>
</evidence>
<comment type="catalytic activity">
    <reaction evidence="5 6">
        <text>dTDP-beta-L-rhamnose + NADP(+) = dTDP-4-dehydro-beta-L-rhamnose + NADPH + H(+)</text>
        <dbReference type="Rhea" id="RHEA:21796"/>
        <dbReference type="ChEBI" id="CHEBI:15378"/>
        <dbReference type="ChEBI" id="CHEBI:57510"/>
        <dbReference type="ChEBI" id="CHEBI:57783"/>
        <dbReference type="ChEBI" id="CHEBI:58349"/>
        <dbReference type="ChEBI" id="CHEBI:62830"/>
        <dbReference type="EC" id="1.1.1.133"/>
    </reaction>
</comment>
<keyword evidence="9" id="KW-1185">Reference proteome</keyword>
<dbReference type="RefSeq" id="WP_020580624.1">
    <property type="nucleotide sequence ID" value="NZ_JOJP01000001.1"/>
</dbReference>
<dbReference type="GO" id="GO:0008831">
    <property type="term" value="F:dTDP-4-dehydrorhamnose reductase activity"/>
    <property type="evidence" value="ECO:0007669"/>
    <property type="project" value="UniProtKB-EC"/>
</dbReference>
<comment type="cofactor">
    <cofactor evidence="6">
        <name>Mg(2+)</name>
        <dbReference type="ChEBI" id="CHEBI:18420"/>
    </cofactor>
    <text evidence="6">Binds 1 Mg(2+) ion per monomer.</text>
</comment>
<dbReference type="SUPFAM" id="SSF51735">
    <property type="entry name" value="NAD(P)-binding Rossmann-fold domains"/>
    <property type="match status" value="1"/>
</dbReference>
<evidence type="ECO:0000256" key="5">
    <source>
        <dbReference type="ARBA" id="ARBA00048200"/>
    </source>
</evidence>
<organism evidence="8 9">
    <name type="scientific">Endozoicomonas elysicola</name>
    <dbReference type="NCBI Taxonomy" id="305900"/>
    <lineage>
        <taxon>Bacteria</taxon>
        <taxon>Pseudomonadati</taxon>
        <taxon>Pseudomonadota</taxon>
        <taxon>Gammaproteobacteria</taxon>
        <taxon>Oceanospirillales</taxon>
        <taxon>Endozoicomonadaceae</taxon>
        <taxon>Endozoicomonas</taxon>
    </lineage>
</organism>
<dbReference type="AlphaFoldDB" id="A0A081K9D7"/>
<comment type="function">
    <text evidence="6">Catalyzes the reduction of dTDP-6-deoxy-L-lyxo-4-hexulose to yield dTDP-L-rhamnose.</text>
</comment>
<proteinExistence type="inferred from homology"/>
<evidence type="ECO:0000259" key="7">
    <source>
        <dbReference type="Pfam" id="PF04321"/>
    </source>
</evidence>
<dbReference type="Gene3D" id="3.90.25.10">
    <property type="entry name" value="UDP-galactose 4-epimerase, domain 1"/>
    <property type="match status" value="1"/>
</dbReference>
<evidence type="ECO:0000256" key="3">
    <source>
        <dbReference type="ARBA" id="ARBA00012929"/>
    </source>
</evidence>
<sequence>MNVLITGADGQLGYELRRTAPDFAQLSFTDYQQLDITDEAAIQAFFASASPAVVINAAAYTAVDKAELDVDTARAVNATGAALLARACADHNIPMLQVSTDFVFDGAQSSPYHADDQPHPLSVYGQTKLEGENHVRELLPQRSLIIRTAWVYSAHGNNFVKTMLRLMQEKEQLGVVADQVGTPTWANHLARCVWNGVVRLLEGSVQLPVHHFTDAGVASWYDFAVAIQEEALQLGLLDKAIQITPIQTLDYPTPATRPAYSVLDKTSTWAELEAPQVHWRVALRQMLAELVG</sequence>
<dbReference type="InterPro" id="IPR005913">
    <property type="entry name" value="dTDP_dehydrorham_reduct"/>
</dbReference>
<comment type="similarity">
    <text evidence="2 6">Belongs to the dTDP-4-dehydrorhamnose reductase family.</text>
</comment>
<dbReference type="InterPro" id="IPR029903">
    <property type="entry name" value="RmlD-like-bd"/>
</dbReference>
<protein>
    <recommendedName>
        <fullName evidence="4 6">dTDP-4-dehydrorhamnose reductase</fullName>
        <ecNumber evidence="3 6">1.1.1.133</ecNumber>
    </recommendedName>
</protein>
<evidence type="ECO:0000256" key="4">
    <source>
        <dbReference type="ARBA" id="ARBA00017099"/>
    </source>
</evidence>
<name>A0A081K9D7_9GAMM</name>
<dbReference type="eggNOG" id="COG1091">
    <property type="taxonomic scope" value="Bacteria"/>
</dbReference>
<dbReference type="PANTHER" id="PTHR10491:SF4">
    <property type="entry name" value="METHIONINE ADENOSYLTRANSFERASE 2 SUBUNIT BETA"/>
    <property type="match status" value="1"/>
</dbReference>
<evidence type="ECO:0000256" key="6">
    <source>
        <dbReference type="RuleBase" id="RU364082"/>
    </source>
</evidence>
<keyword evidence="6" id="KW-0560">Oxidoreductase</keyword>
<evidence type="ECO:0000313" key="8">
    <source>
        <dbReference type="EMBL" id="KEI70763.1"/>
    </source>
</evidence>
<dbReference type="GO" id="GO:0009243">
    <property type="term" value="P:O antigen biosynthetic process"/>
    <property type="evidence" value="ECO:0007669"/>
    <property type="project" value="UniProtKB-UniPathway"/>
</dbReference>
<reference evidence="8 9" key="1">
    <citation type="submission" date="2014-06" db="EMBL/GenBank/DDBJ databases">
        <title>Whole Genome Sequences of Three Symbiotic Endozoicomonas Bacteria.</title>
        <authorList>
            <person name="Neave M.J."/>
            <person name="Apprill A."/>
            <person name="Voolstra C.R."/>
        </authorList>
    </citation>
    <scope>NUCLEOTIDE SEQUENCE [LARGE SCALE GENOMIC DNA]</scope>
    <source>
        <strain evidence="8 9">DSM 22380</strain>
    </source>
</reference>
<dbReference type="Proteomes" id="UP000027997">
    <property type="component" value="Unassembled WGS sequence"/>
</dbReference>
<dbReference type="STRING" id="305900.GV64_08410"/>